<evidence type="ECO:0000313" key="2">
    <source>
        <dbReference type="Proteomes" id="UP000251047"/>
    </source>
</evidence>
<evidence type="ECO:0000313" key="1">
    <source>
        <dbReference type="EMBL" id="RAV34784.1"/>
    </source>
</evidence>
<dbReference type="RefSeq" id="WP_112768792.1">
    <property type="nucleotide sequence ID" value="NZ_CP063191.1"/>
</dbReference>
<dbReference type="PANTHER" id="PTHR33415">
    <property type="entry name" value="PROTEIN EMBRYO DEFECTIVE 514"/>
    <property type="match status" value="1"/>
</dbReference>
<sequence length="115" mass="12409">MPYTLGGLSFNTKKEVCAHASAVLNRAALDKFLHGPDARFACDLLAHHPDASRKRGVGVIGITVVHIADWGTRNFRVVRRDGSVDNWSIKKCISHLRPDDHPEGCHGSQSGAVGG</sequence>
<dbReference type="OrthoDB" id="4426920at2"/>
<organism evidence="1 2">
    <name type="scientific">Corynebacterium heidelbergense</name>
    <dbReference type="NCBI Taxonomy" id="2055947"/>
    <lineage>
        <taxon>Bacteria</taxon>
        <taxon>Bacillati</taxon>
        <taxon>Actinomycetota</taxon>
        <taxon>Actinomycetes</taxon>
        <taxon>Mycobacteriales</taxon>
        <taxon>Corynebacteriaceae</taxon>
        <taxon>Corynebacterium</taxon>
    </lineage>
</organism>
<dbReference type="Pfam" id="PF11523">
    <property type="entry name" value="DUF3223"/>
    <property type="match status" value="1"/>
</dbReference>
<dbReference type="InterPro" id="IPR044673">
    <property type="entry name" value="DCL-like"/>
</dbReference>
<protein>
    <submittedName>
        <fullName evidence="1">DUF3223 domain-containing protein</fullName>
    </submittedName>
</protein>
<dbReference type="Gene3D" id="3.10.450.40">
    <property type="match status" value="1"/>
</dbReference>
<dbReference type="AlphaFoldDB" id="A0A364VDU1"/>
<dbReference type="Proteomes" id="UP000251047">
    <property type="component" value="Unassembled WGS sequence"/>
</dbReference>
<reference evidence="1 2" key="1">
    <citation type="journal article" date="2018" name="Syst. Appl. Microbiol.">
        <title>Corynebacterium heidelbergense sp. nov., isolated from the preen glands of Egyptian geese (Alopochen aegyptiacus).</title>
        <authorList>
            <person name="Braun M.S."/>
            <person name="Wang E."/>
            <person name="Zimmermann S."/>
            <person name="Wink M."/>
        </authorList>
    </citation>
    <scope>NUCLEOTIDE SEQUENCE [LARGE SCALE GENOMIC DNA]</scope>
    <source>
        <strain evidence="1 2">DSM 104638</strain>
    </source>
</reference>
<accession>A0A364VDU1</accession>
<name>A0A364VDU1_9CORY</name>
<comment type="caution">
    <text evidence="1">The sequence shown here is derived from an EMBL/GenBank/DDBJ whole genome shotgun (WGS) entry which is preliminary data.</text>
</comment>
<gene>
    <name evidence="1" type="ORF">CWC39_01595</name>
</gene>
<proteinExistence type="predicted"/>
<dbReference type="EMBL" id="PHQP01000006">
    <property type="protein sequence ID" value="RAV34784.1"/>
    <property type="molecule type" value="Genomic_DNA"/>
</dbReference>
<dbReference type="PANTHER" id="PTHR33415:SF12">
    <property type="entry name" value="PROTEIN EMBRYO DEFECTIVE 514"/>
    <property type="match status" value="1"/>
</dbReference>